<evidence type="ECO:0000313" key="6">
    <source>
        <dbReference type="Proteomes" id="UP000176244"/>
    </source>
</evidence>
<dbReference type="InterPro" id="IPR003593">
    <property type="entry name" value="AAA+_ATPase"/>
</dbReference>
<dbReference type="OrthoDB" id="9801441at2"/>
<reference evidence="5 6" key="1">
    <citation type="submission" date="2015-09" db="EMBL/GenBank/DDBJ databases">
        <title>Genome sequence of Acetobacterium wieringae DSM 1911.</title>
        <authorList>
            <person name="Poehlein A."/>
            <person name="Bengelsdorf F.R."/>
            <person name="Schiel-Bengelsdorf B."/>
            <person name="Duerre P."/>
            <person name="Daniel R."/>
        </authorList>
    </citation>
    <scope>NUCLEOTIDE SEQUENCE [LARGE SCALE GENOMIC DNA]</scope>
    <source>
        <strain evidence="5 6">DSM 1911</strain>
    </source>
</reference>
<dbReference type="InterPro" id="IPR051309">
    <property type="entry name" value="ABCF_ATPase"/>
</dbReference>
<dbReference type="CDD" id="cd03221">
    <property type="entry name" value="ABCF_EF-3"/>
    <property type="match status" value="2"/>
</dbReference>
<evidence type="ECO:0000256" key="3">
    <source>
        <dbReference type="SAM" id="MobiDB-lite"/>
    </source>
</evidence>
<dbReference type="InterPro" id="IPR003439">
    <property type="entry name" value="ABC_transporter-like_ATP-bd"/>
</dbReference>
<dbReference type="GO" id="GO:0005524">
    <property type="term" value="F:ATP binding"/>
    <property type="evidence" value="ECO:0007669"/>
    <property type="project" value="UniProtKB-KW"/>
</dbReference>
<feature type="domain" description="ABC transporter" evidence="4">
    <location>
        <begin position="4"/>
        <end position="213"/>
    </location>
</feature>
<feature type="domain" description="ABC transporter" evidence="4">
    <location>
        <begin position="310"/>
        <end position="492"/>
    </location>
</feature>
<gene>
    <name evidence="5" type="ORF">ACWI_22920</name>
</gene>
<keyword evidence="2 5" id="KW-0067">ATP-binding</keyword>
<dbReference type="EMBL" id="LKEU01000033">
    <property type="protein sequence ID" value="OFV70087.1"/>
    <property type="molecule type" value="Genomic_DNA"/>
</dbReference>
<dbReference type="NCBIfam" id="NF000355">
    <property type="entry name" value="ribo_prot_ABC_F"/>
    <property type="match status" value="1"/>
</dbReference>
<dbReference type="STRING" id="52694.ACWI_22920"/>
<organism evidence="5 6">
    <name type="scientific">Acetobacterium wieringae</name>
    <dbReference type="NCBI Taxonomy" id="52694"/>
    <lineage>
        <taxon>Bacteria</taxon>
        <taxon>Bacillati</taxon>
        <taxon>Bacillota</taxon>
        <taxon>Clostridia</taxon>
        <taxon>Eubacteriales</taxon>
        <taxon>Eubacteriaceae</taxon>
        <taxon>Acetobacterium</taxon>
    </lineage>
</organism>
<feature type="region of interest" description="Disordered" evidence="3">
    <location>
        <begin position="244"/>
        <end position="277"/>
    </location>
</feature>
<dbReference type="InterPro" id="IPR027417">
    <property type="entry name" value="P-loop_NTPase"/>
</dbReference>
<accession>A0A1F2PFF1</accession>
<dbReference type="Pfam" id="PF00005">
    <property type="entry name" value="ABC_tran"/>
    <property type="match status" value="2"/>
</dbReference>
<proteinExistence type="predicted"/>
<dbReference type="Proteomes" id="UP000176244">
    <property type="component" value="Unassembled WGS sequence"/>
</dbReference>
<dbReference type="SUPFAM" id="SSF52540">
    <property type="entry name" value="P-loop containing nucleoside triphosphate hydrolases"/>
    <property type="match status" value="2"/>
</dbReference>
<dbReference type="Gene3D" id="3.40.50.300">
    <property type="entry name" value="P-loop containing nucleotide triphosphate hydrolases"/>
    <property type="match status" value="2"/>
</dbReference>
<protein>
    <submittedName>
        <fullName evidence="5">Putative ABC transporter ATP-binding protein</fullName>
    </submittedName>
</protein>
<evidence type="ECO:0000313" key="5">
    <source>
        <dbReference type="EMBL" id="OFV70087.1"/>
    </source>
</evidence>
<dbReference type="PANTHER" id="PTHR42855">
    <property type="entry name" value="ABC TRANSPORTER ATP-BINDING SUBUNIT"/>
    <property type="match status" value="1"/>
</dbReference>
<evidence type="ECO:0000259" key="4">
    <source>
        <dbReference type="PROSITE" id="PS50893"/>
    </source>
</evidence>
<dbReference type="SMART" id="SM00382">
    <property type="entry name" value="AAA"/>
    <property type="match status" value="2"/>
</dbReference>
<name>A0A1F2PFF1_9FIRM</name>
<dbReference type="AlphaFoldDB" id="A0A1F2PFF1"/>
<evidence type="ECO:0000256" key="2">
    <source>
        <dbReference type="ARBA" id="ARBA00022840"/>
    </source>
</evidence>
<comment type="caution">
    <text evidence="5">The sequence shown here is derived from an EMBL/GenBank/DDBJ whole genome shotgun (WGS) entry which is preliminary data.</text>
</comment>
<dbReference type="PROSITE" id="PS50893">
    <property type="entry name" value="ABC_TRANSPORTER_2"/>
    <property type="match status" value="2"/>
</dbReference>
<dbReference type="RefSeq" id="WP_070371756.1">
    <property type="nucleotide sequence ID" value="NZ_LKEU01000033.1"/>
</dbReference>
<keyword evidence="1" id="KW-0547">Nucleotide-binding</keyword>
<sequence>MSQISISHLSFNYESSCENIFEDVSFTIDTNWKLGFIGRNGRGKTTFLKLLMGLYDYSGVIAAAVDFEYFPFAIKNSSQLTRTLVDEIYPDYPLWELQRELSLLNLDAALLERPFSSLSRGEQTKVLLAALFLKPNQFLLIDEPTNHLDLEGRRVVSQYLKKKPGFILVSHDRTFLDNCVDHVLSINKMNIEIQKGNYSSWLLNKQRQDQFECNQNKKLKQEIDQLKTAAKRTENWSNAVEKSKNGQRVSGLRPDRGHIGHQSAKMMKRSKSLEKRQQKNIESKEKLMKNIDWNDSLKIRPRAYQKERLISANHLSLYYDDRPILNDLSFTINQGDRIAIIGPNGTGKSSLLKLLLGQPISFSGNLELGSQLQLSHIPQDTDLPTGDLRDFSRCQGIDESLFKTILRKLGFNREQFEKNLTSFSEGQKKKVYLARSLCQSAHLYLWDEPLNYIDVLSRLQIEELLLQNPPTMIFVEHDRSFIDHVATKIIKL</sequence>
<evidence type="ECO:0000256" key="1">
    <source>
        <dbReference type="ARBA" id="ARBA00022741"/>
    </source>
</evidence>
<dbReference type="GO" id="GO:0016887">
    <property type="term" value="F:ATP hydrolysis activity"/>
    <property type="evidence" value="ECO:0007669"/>
    <property type="project" value="InterPro"/>
</dbReference>
<dbReference type="PANTHER" id="PTHR42855:SF2">
    <property type="entry name" value="DRUG RESISTANCE ABC TRANSPORTER,ATP-BINDING PROTEIN"/>
    <property type="match status" value="1"/>
</dbReference>